<organism evidence="3 4">
    <name type="scientific">Rhodovulum visakhapatnamense</name>
    <dbReference type="NCBI Taxonomy" id="364297"/>
    <lineage>
        <taxon>Bacteria</taxon>
        <taxon>Pseudomonadati</taxon>
        <taxon>Pseudomonadota</taxon>
        <taxon>Alphaproteobacteria</taxon>
        <taxon>Rhodobacterales</taxon>
        <taxon>Paracoccaceae</taxon>
        <taxon>Rhodovulum</taxon>
    </lineage>
</organism>
<dbReference type="AlphaFoldDB" id="A0A4R8G569"/>
<protein>
    <submittedName>
        <fullName evidence="3">Uncharacterized protein</fullName>
    </submittedName>
</protein>
<evidence type="ECO:0000256" key="1">
    <source>
        <dbReference type="SAM" id="Phobius"/>
    </source>
</evidence>
<dbReference type="RefSeq" id="WP_165828208.1">
    <property type="nucleotide sequence ID" value="NZ_JAESIL010000068.1"/>
</dbReference>
<dbReference type="EMBL" id="SOEB01000004">
    <property type="protein sequence ID" value="TDX31823.1"/>
    <property type="molecule type" value="Genomic_DNA"/>
</dbReference>
<comment type="caution">
    <text evidence="3">The sequence shown here is derived from an EMBL/GenBank/DDBJ whole genome shotgun (WGS) entry which is preliminary data.</text>
</comment>
<keyword evidence="1" id="KW-1133">Transmembrane helix</keyword>
<reference evidence="3 4" key="1">
    <citation type="submission" date="2019-03" db="EMBL/GenBank/DDBJ databases">
        <title>Genomic Encyclopedia of Type Strains, Phase IV (KMG-IV): sequencing the most valuable type-strain genomes for metagenomic binning, comparative biology and taxonomic classification.</title>
        <authorList>
            <person name="Goeker M."/>
        </authorList>
    </citation>
    <scope>NUCLEOTIDE SEQUENCE [LARGE SCALE GENOMIC DNA]</scope>
    <source>
        <strain evidence="3 4">JA181</strain>
    </source>
</reference>
<evidence type="ECO:0000313" key="2">
    <source>
        <dbReference type="EMBL" id="MBL3579431.1"/>
    </source>
</evidence>
<dbReference type="EMBL" id="JAESIL010000068">
    <property type="protein sequence ID" value="MBL3579431.1"/>
    <property type="molecule type" value="Genomic_DNA"/>
</dbReference>
<feature type="transmembrane region" description="Helical" evidence="1">
    <location>
        <begin position="31"/>
        <end position="49"/>
    </location>
</feature>
<gene>
    <name evidence="3" type="ORF">EV657_10419</name>
    <name evidence="2" type="ORF">JMJ92_14870</name>
</gene>
<reference evidence="5" key="2">
    <citation type="submission" date="2021-01" db="EMBL/GenBank/DDBJ databases">
        <title>Draft genomes of Rhodovulum sulfidophilum.</title>
        <authorList>
            <person name="Guzman M.S."/>
        </authorList>
    </citation>
    <scope>NUCLEOTIDE SEQUENCE [LARGE SCALE GENOMIC DNA]</scope>
    <source>
        <strain evidence="5">AB19</strain>
    </source>
</reference>
<reference evidence="2" key="3">
    <citation type="submission" date="2021-01" db="EMBL/GenBank/DDBJ databases">
        <authorList>
            <person name="Guzman M.S."/>
        </authorList>
    </citation>
    <scope>NUCLEOTIDE SEQUENCE</scope>
    <source>
        <strain evidence="2">AB19</strain>
    </source>
</reference>
<evidence type="ECO:0000313" key="4">
    <source>
        <dbReference type="Proteomes" id="UP000295484"/>
    </source>
</evidence>
<keyword evidence="1" id="KW-0812">Transmembrane</keyword>
<proteinExistence type="predicted"/>
<keyword evidence="1" id="KW-0472">Membrane</keyword>
<evidence type="ECO:0000313" key="3">
    <source>
        <dbReference type="EMBL" id="TDX31823.1"/>
    </source>
</evidence>
<keyword evidence="5" id="KW-1185">Reference proteome</keyword>
<sequence>MDRLIAAFAFAVFLGFVGILALEVPHVDLWAVIAITVALVAADLVFALFKPRD</sequence>
<name>A0A4R8G569_9RHOB</name>
<dbReference type="Proteomes" id="UP000635853">
    <property type="component" value="Unassembled WGS sequence"/>
</dbReference>
<dbReference type="Proteomes" id="UP000295484">
    <property type="component" value="Unassembled WGS sequence"/>
</dbReference>
<accession>A0A4R8G569</accession>
<evidence type="ECO:0000313" key="5">
    <source>
        <dbReference type="Proteomes" id="UP000635853"/>
    </source>
</evidence>